<evidence type="ECO:0000313" key="1">
    <source>
        <dbReference type="EMBL" id="RAH75380.1"/>
    </source>
</evidence>
<organism evidence="1 2">
    <name type="scientific">Aspergillus aculeatinus CBS 121060</name>
    <dbReference type="NCBI Taxonomy" id="1448322"/>
    <lineage>
        <taxon>Eukaryota</taxon>
        <taxon>Fungi</taxon>
        <taxon>Dikarya</taxon>
        <taxon>Ascomycota</taxon>
        <taxon>Pezizomycotina</taxon>
        <taxon>Eurotiomycetes</taxon>
        <taxon>Eurotiomycetidae</taxon>
        <taxon>Eurotiales</taxon>
        <taxon>Aspergillaceae</taxon>
        <taxon>Aspergillus</taxon>
        <taxon>Aspergillus subgen. Circumdati</taxon>
    </lineage>
</organism>
<sequence length="102" mass="11316">MYLPYRLHSPKQHPPPHHPLQKASLKPTQHPQSRPLQFSHNPEAQRSAAHCIAPETNAEQIICSQPSSHPANTDLPVRPLAIQPASHPASQSTRKAGRPRQV</sequence>
<keyword evidence="2" id="KW-1185">Reference proteome</keyword>
<gene>
    <name evidence="1" type="ORF">BO66DRAFT_7517</name>
</gene>
<accession>A0ACD1HP37</accession>
<evidence type="ECO:0000313" key="2">
    <source>
        <dbReference type="Proteomes" id="UP000249661"/>
    </source>
</evidence>
<dbReference type="EMBL" id="KZ824933">
    <property type="protein sequence ID" value="RAH75380.1"/>
    <property type="molecule type" value="Genomic_DNA"/>
</dbReference>
<name>A0ACD1HP37_9EURO</name>
<dbReference type="Proteomes" id="UP000249661">
    <property type="component" value="Unassembled WGS sequence"/>
</dbReference>
<protein>
    <submittedName>
        <fullName evidence="1">Uncharacterized protein</fullName>
    </submittedName>
</protein>
<reference evidence="1" key="1">
    <citation type="submission" date="2018-02" db="EMBL/GenBank/DDBJ databases">
        <title>The genomes of Aspergillus section Nigri reveals drivers in fungal speciation.</title>
        <authorList>
            <consortium name="DOE Joint Genome Institute"/>
            <person name="Vesth T.C."/>
            <person name="Nybo J."/>
            <person name="Theobald S."/>
            <person name="Brandl J."/>
            <person name="Frisvad J.C."/>
            <person name="Nielsen K.F."/>
            <person name="Lyhne E.K."/>
            <person name="Kogle M.E."/>
            <person name="Kuo A."/>
            <person name="Riley R."/>
            <person name="Clum A."/>
            <person name="Nolan M."/>
            <person name="Lipzen A."/>
            <person name="Salamov A."/>
            <person name="Henrissat B."/>
            <person name="Wiebenga A."/>
            <person name="De vries R.P."/>
            <person name="Grigoriev I.V."/>
            <person name="Mortensen U.H."/>
            <person name="Andersen M.R."/>
            <person name="Baker S.E."/>
        </authorList>
    </citation>
    <scope>NUCLEOTIDE SEQUENCE</scope>
    <source>
        <strain evidence="1">CBS 121060</strain>
    </source>
</reference>
<proteinExistence type="predicted"/>